<protein>
    <recommendedName>
        <fullName evidence="4">Fatty acyl-CoA reductase</fullName>
        <ecNumber evidence="4">1.2.1.84</ecNumber>
    </recommendedName>
</protein>
<dbReference type="PANTHER" id="PTHR11011:SF99">
    <property type="entry name" value="FATTY ACYL-COA REDUCTASE 3"/>
    <property type="match status" value="1"/>
</dbReference>
<dbReference type="EC" id="1.2.1.84" evidence="4"/>
<keyword evidence="3 4" id="KW-0443">Lipid metabolism</keyword>
<keyword evidence="2 4" id="KW-0444">Lipid biosynthesis</keyword>
<dbReference type="Proteomes" id="UP000516437">
    <property type="component" value="Chromosome 1"/>
</dbReference>
<evidence type="ECO:0000259" key="6">
    <source>
        <dbReference type="Pfam" id="PF07993"/>
    </source>
</evidence>
<feature type="domain" description="Fatty acyl-CoA reductase C-terminal" evidence="5">
    <location>
        <begin position="294"/>
        <end position="377"/>
    </location>
</feature>
<evidence type="ECO:0000256" key="3">
    <source>
        <dbReference type="ARBA" id="ARBA00023098"/>
    </source>
</evidence>
<dbReference type="SUPFAM" id="SSF51735">
    <property type="entry name" value="NAD(P)-binding Rossmann-fold domains"/>
    <property type="match status" value="1"/>
</dbReference>
<dbReference type="GO" id="GO:0080019">
    <property type="term" value="F:alcohol-forming very long-chain fatty acyl-CoA reductase activity"/>
    <property type="evidence" value="ECO:0007669"/>
    <property type="project" value="InterPro"/>
</dbReference>
<sequence>MELGSIVQLLENKAMLVTGATGFLGKIFVEKILGNSELFRVLKEKWGPNFSSSISQKVTVLPGDLCLEDMGLKDSMLREEMRNQVDFVINLAAATNFDERYDVALDLNTFEAKHGKEVRMANTYVFTKAMGEMLIGHLKENMSVAIIRPTIVTSTFKEPFPGWVEGFRTIDSLLGAYGKGKLTCFPCDLKGILDLIPADMVVNAIIVSMAAHANQPSDAIYQVGSSARNPTTNRILQEASFRYFSQKPWIDRDGHPVKVRKALVLGDMKSFRRYMAIRYLLLLKGLKLANVALCQYFRGRYLNLRRKINIVMRLVDLYKPYLFFKGVFDDMNTEKLRMAVREGGTEADVFYFDPKCLDWEDYFLNTHLPGIVKYVLK</sequence>
<dbReference type="InterPro" id="IPR026055">
    <property type="entry name" value="FAR"/>
</dbReference>
<dbReference type="GO" id="GO:0035336">
    <property type="term" value="P:long-chain fatty-acyl-CoA metabolic process"/>
    <property type="evidence" value="ECO:0007669"/>
    <property type="project" value="TreeGrafter"/>
</dbReference>
<accession>A0A6A1WPS4</accession>
<evidence type="ECO:0000313" key="8">
    <source>
        <dbReference type="Proteomes" id="UP000516437"/>
    </source>
</evidence>
<keyword evidence="4" id="KW-0560">Oxidoreductase</keyword>
<dbReference type="EMBL" id="RXIC02000019">
    <property type="protein sequence ID" value="KAB1227271.1"/>
    <property type="molecule type" value="Genomic_DNA"/>
</dbReference>
<evidence type="ECO:0000313" key="7">
    <source>
        <dbReference type="EMBL" id="KAB1227271.1"/>
    </source>
</evidence>
<dbReference type="InterPro" id="IPR036291">
    <property type="entry name" value="NAD(P)-bd_dom_sf"/>
</dbReference>
<comment type="similarity">
    <text evidence="1 4">Belongs to the fatty acyl-CoA reductase family.</text>
</comment>
<dbReference type="OrthoDB" id="429813at2759"/>
<dbReference type="PANTHER" id="PTHR11011">
    <property type="entry name" value="MALE STERILITY PROTEIN 2-RELATED"/>
    <property type="match status" value="1"/>
</dbReference>
<comment type="function">
    <text evidence="4">Catalyzes the reduction of fatty acyl-CoA to fatty alcohols.</text>
</comment>
<reference evidence="7 8" key="1">
    <citation type="journal article" date="2019" name="Plant Biotechnol. J.">
        <title>The red bayberry genome and genetic basis of sex determination.</title>
        <authorList>
            <person name="Jia H.M."/>
            <person name="Jia H.J."/>
            <person name="Cai Q.L."/>
            <person name="Wang Y."/>
            <person name="Zhao H.B."/>
            <person name="Yang W.F."/>
            <person name="Wang G.Y."/>
            <person name="Li Y.H."/>
            <person name="Zhan D.L."/>
            <person name="Shen Y.T."/>
            <person name="Niu Q.F."/>
            <person name="Chang L."/>
            <person name="Qiu J."/>
            <person name="Zhao L."/>
            <person name="Xie H.B."/>
            <person name="Fu W.Y."/>
            <person name="Jin J."/>
            <person name="Li X.W."/>
            <person name="Jiao Y."/>
            <person name="Zhou C.C."/>
            <person name="Tu T."/>
            <person name="Chai C.Y."/>
            <person name="Gao J.L."/>
            <person name="Fan L.J."/>
            <person name="van de Weg E."/>
            <person name="Wang J.Y."/>
            <person name="Gao Z.S."/>
        </authorList>
    </citation>
    <scope>NUCLEOTIDE SEQUENCE [LARGE SCALE GENOMIC DNA]</scope>
    <source>
        <tissue evidence="7">Leaves</tissue>
    </source>
</reference>
<evidence type="ECO:0000256" key="4">
    <source>
        <dbReference type="RuleBase" id="RU363097"/>
    </source>
</evidence>
<dbReference type="AlphaFoldDB" id="A0A6A1WPS4"/>
<comment type="catalytic activity">
    <reaction evidence="4">
        <text>a long-chain fatty acyl-CoA + 2 NADPH + 2 H(+) = a long-chain primary fatty alcohol + 2 NADP(+) + CoA</text>
        <dbReference type="Rhea" id="RHEA:52716"/>
        <dbReference type="ChEBI" id="CHEBI:15378"/>
        <dbReference type="ChEBI" id="CHEBI:57287"/>
        <dbReference type="ChEBI" id="CHEBI:57783"/>
        <dbReference type="ChEBI" id="CHEBI:58349"/>
        <dbReference type="ChEBI" id="CHEBI:77396"/>
        <dbReference type="ChEBI" id="CHEBI:83139"/>
        <dbReference type="EC" id="1.2.1.84"/>
    </reaction>
</comment>
<dbReference type="Gene3D" id="3.40.50.720">
    <property type="entry name" value="NAD(P)-binding Rossmann-like Domain"/>
    <property type="match status" value="2"/>
</dbReference>
<dbReference type="Pfam" id="PF07993">
    <property type="entry name" value="NAD_binding_4"/>
    <property type="match status" value="2"/>
</dbReference>
<feature type="domain" description="Thioester reductase (TE)" evidence="6">
    <location>
        <begin position="17"/>
        <end position="110"/>
    </location>
</feature>
<dbReference type="CDD" id="cd09071">
    <property type="entry name" value="FAR_C"/>
    <property type="match status" value="1"/>
</dbReference>
<evidence type="ECO:0000256" key="1">
    <source>
        <dbReference type="ARBA" id="ARBA00005928"/>
    </source>
</evidence>
<evidence type="ECO:0000256" key="2">
    <source>
        <dbReference type="ARBA" id="ARBA00022516"/>
    </source>
</evidence>
<dbReference type="InterPro" id="IPR013120">
    <property type="entry name" value="FAR_NAD-bd"/>
</dbReference>
<dbReference type="GO" id="GO:0010345">
    <property type="term" value="P:suberin biosynthetic process"/>
    <property type="evidence" value="ECO:0007669"/>
    <property type="project" value="TreeGrafter"/>
</dbReference>
<dbReference type="Pfam" id="PF03015">
    <property type="entry name" value="Sterile"/>
    <property type="match status" value="1"/>
</dbReference>
<evidence type="ECO:0000259" key="5">
    <source>
        <dbReference type="Pfam" id="PF03015"/>
    </source>
</evidence>
<gene>
    <name evidence="7" type="ORF">CJ030_MR1G029359</name>
</gene>
<feature type="domain" description="Thioester reductase (TE)" evidence="6">
    <location>
        <begin position="114"/>
        <end position="205"/>
    </location>
</feature>
<dbReference type="GO" id="GO:0102965">
    <property type="term" value="F:alcohol-forming long-chain fatty acyl-CoA reductase activity"/>
    <property type="evidence" value="ECO:0007669"/>
    <property type="project" value="UniProtKB-EC"/>
</dbReference>
<comment type="caution">
    <text evidence="7">The sequence shown here is derived from an EMBL/GenBank/DDBJ whole genome shotgun (WGS) entry which is preliminary data.</text>
</comment>
<organism evidence="7 8">
    <name type="scientific">Morella rubra</name>
    <name type="common">Chinese bayberry</name>
    <dbReference type="NCBI Taxonomy" id="262757"/>
    <lineage>
        <taxon>Eukaryota</taxon>
        <taxon>Viridiplantae</taxon>
        <taxon>Streptophyta</taxon>
        <taxon>Embryophyta</taxon>
        <taxon>Tracheophyta</taxon>
        <taxon>Spermatophyta</taxon>
        <taxon>Magnoliopsida</taxon>
        <taxon>eudicotyledons</taxon>
        <taxon>Gunneridae</taxon>
        <taxon>Pentapetalae</taxon>
        <taxon>rosids</taxon>
        <taxon>fabids</taxon>
        <taxon>Fagales</taxon>
        <taxon>Myricaceae</taxon>
        <taxon>Morella</taxon>
    </lineage>
</organism>
<name>A0A6A1WPS4_9ROSI</name>
<dbReference type="InterPro" id="IPR033640">
    <property type="entry name" value="FAR_C"/>
</dbReference>
<keyword evidence="8" id="KW-1185">Reference proteome</keyword>
<proteinExistence type="inferred from homology"/>
<keyword evidence="4" id="KW-0521">NADP</keyword>